<feature type="compositionally biased region" description="Polar residues" evidence="3">
    <location>
        <begin position="188"/>
        <end position="197"/>
    </location>
</feature>
<evidence type="ECO:0000259" key="4">
    <source>
        <dbReference type="PROSITE" id="PS50003"/>
    </source>
</evidence>
<feature type="compositionally biased region" description="Low complexity" evidence="3">
    <location>
        <begin position="974"/>
        <end position="984"/>
    </location>
</feature>
<feature type="compositionally biased region" description="Polar residues" evidence="3">
    <location>
        <begin position="740"/>
        <end position="749"/>
    </location>
</feature>
<dbReference type="GO" id="GO:0051301">
    <property type="term" value="P:cell division"/>
    <property type="evidence" value="ECO:0007669"/>
    <property type="project" value="UniProtKB-KW"/>
</dbReference>
<dbReference type="PANTHER" id="PTHR36100:SF1">
    <property type="entry name" value="BUD SITE SELECTION PROTEIN 4"/>
    <property type="match status" value="1"/>
</dbReference>
<feature type="region of interest" description="Disordered" evidence="3">
    <location>
        <begin position="1411"/>
        <end position="1452"/>
    </location>
</feature>
<feature type="region of interest" description="Disordered" evidence="3">
    <location>
        <begin position="713"/>
        <end position="782"/>
    </location>
</feature>
<dbReference type="SMART" id="SM00233">
    <property type="entry name" value="PH"/>
    <property type="match status" value="1"/>
</dbReference>
<dbReference type="SUPFAM" id="SSF50729">
    <property type="entry name" value="PH domain-like"/>
    <property type="match status" value="1"/>
</dbReference>
<feature type="region of interest" description="Disordered" evidence="3">
    <location>
        <begin position="96"/>
        <end position="337"/>
    </location>
</feature>
<evidence type="ECO:0000313" key="5">
    <source>
        <dbReference type="EMBL" id="ODN76251.1"/>
    </source>
</evidence>
<feature type="compositionally biased region" description="Basic and acidic residues" evidence="3">
    <location>
        <begin position="1110"/>
        <end position="1125"/>
    </location>
</feature>
<sequence length="1723" mass="185298">MSASPASPASPPARSRRDPTRNAIISSSAKGWSPLQISKRDSTASLSPPPPVMSDGPRRTSSSFKVVANNSLVSNSIFKSPQPNNDGGDKIIHERRSTRNLGEMAPSARGVGSTPRGVIGLGLSPVRRSESRSPNGGAAVNGQRKVSAEKAKVTFPGVERKVSKENESPDVRHSMRVPRSSMGLKGLQTGSYVSQSPFKRPSSTTLSSSSLSGANNSSETPSPKLKLPVEKDDVFSSPSPRRVSGGKQRRVSPGAAGTLGSVYRQSPTPSPRARASVSPASAGPSPLRRELSADIAAAFDASPTPTPHKSSMTPSRRLRGPRDALQGYDSPSKKSVTFQAIPDVKEYEVVSAEPSMDGSFDVDAGMGDEADWEDENRENSLDNMLSEQIEPSEEGHDGITESSTADFMDTLVEEGLFSPPEMDTPAFSDQDGYELPLESSYLDLNSQTDDSDRPYLATPSLGGSVNASPLFASHETFPEVDEAGIPYGRTHHAERASEAHQHRLDVGRFEQPSLPRDGGHGMLLNADASKPSLSIPPTSPSFYHDYNDPFASVTPSHTTPKAKAAPAPAPEPHAHQTGPFPDPFLTIQTATATLNPEHEEREEDGVPLGRTSHKERVLAARMMATRGLGLGLPGRPTAGPPSPQPATQAEFEQAEEVPERKLPKAPAPAPAPIDLPSPVSMSKNEILEEPVENKNLLGAMTLPSIDKTSPFFQATSAFDQAPAPASESGSESASEPVSSRPTSPESGLQMTEDPPLTPPRRMGESTEAESPHRLPDFDFGLGSIDFGTVGSTKKVVEPKIIREEEAKPVAAVAKPEEKEKVQEKKKAPLGIPQTMSTTSLNRHSMPASPASPTSHASTSPRQPKTTHDSTTNRIRQRISREMIRETIQQRLADGSLSRRPVSMGSGAELDALAKGMEKTSISDFGVEGNKDKDLPAPPPESPALPSTPNKVRPKSEILSRMRTPSTPQSASKQTTTSNPGTPTTVERPQMRQRSQTQSAQEVFKQSEESGAEAKSALDKIVSLVRREHGRKSSEVGKPGGAGMQREVSGTIGDVMPPAPRTPSKEAKPAGILKNPNGLLDTAVQDAPRRVSNNVRPPSSLFSSSTSSSSSDKKEKEDARDDRPTAKEQALITKRRGELGRERQVSGVSMVSQGSKKSRRSMSMGDVGEQVAQAREFRQKASSPPAAASTSNTPVSALKNGPAVKAGRGIRGGRLTLGIDDDERSILDSFREEVGNIGSDRGYKIRERPVVRASYNDKVAHSRAGDIDSGKAWKALRRPSDLHEHSAKIKEIRARELSQNPASATVFVKVLGIEGLQFPIPNGEGKKTMFCVTLDNSIDYIRTPFTELGEGARVNQEFSLVEHPNFEFSLSVDIRRDPHILKLIHDKNNPAPAIPRPIASASAPKKDSHFRNLFASPRKPKGPTAMVGKAGKERASTPVKATLAPPQPAAPKKDTIANYLPEGNGNVSTIAKTHIQFKTIAKNCEARVLEIRYPMFSMFKGDPTASLSSAPSGSSDGSSRKALAKVTLQVFRLPPIPGLMPDELPQCIDDCLRGLRYHAWHEHEYFEGTLTQDGGDCSHPKRRLFKILGGNLIAINEVTKKQVAKIDLRQAVSITDLNTATCGSPNTVATRRGDYDEDGGFGQRPRSFEMLFQDGEAIVFMADTDKAKEGWMETLQGLIGKIPANPLWAELLTLRMREKAAKRSASSGSLAAKEARKSEGKAKR</sequence>
<feature type="region of interest" description="Disordered" evidence="3">
    <location>
        <begin position="509"/>
        <end position="584"/>
    </location>
</feature>
<dbReference type="GeneID" id="30157488"/>
<keyword evidence="1" id="KW-0132">Cell division</keyword>
<dbReference type="STRING" id="1295533.A0A1E3HLC9"/>
<feature type="compositionally biased region" description="Basic and acidic residues" evidence="3">
    <location>
        <begin position="761"/>
        <end position="776"/>
    </location>
</feature>
<feature type="region of interest" description="Disordered" evidence="3">
    <location>
        <begin position="804"/>
        <end position="1199"/>
    </location>
</feature>
<organism evidence="5 6">
    <name type="scientific">Cryptococcus amylolentus CBS 6039</name>
    <dbReference type="NCBI Taxonomy" id="1295533"/>
    <lineage>
        <taxon>Eukaryota</taxon>
        <taxon>Fungi</taxon>
        <taxon>Dikarya</taxon>
        <taxon>Basidiomycota</taxon>
        <taxon>Agaricomycotina</taxon>
        <taxon>Tremellomycetes</taxon>
        <taxon>Tremellales</taxon>
        <taxon>Cryptococcaceae</taxon>
        <taxon>Cryptococcus</taxon>
    </lineage>
</organism>
<feature type="compositionally biased region" description="Low complexity" evidence="3">
    <location>
        <begin position="202"/>
        <end position="218"/>
    </location>
</feature>
<dbReference type="EMBL" id="AWGJ01000009">
    <property type="protein sequence ID" value="ODN76251.1"/>
    <property type="molecule type" value="Genomic_DNA"/>
</dbReference>
<dbReference type="PROSITE" id="PS50003">
    <property type="entry name" value="PH_DOMAIN"/>
    <property type="match status" value="1"/>
</dbReference>
<feature type="region of interest" description="Disordered" evidence="3">
    <location>
        <begin position="349"/>
        <end position="370"/>
    </location>
</feature>
<dbReference type="InterPro" id="IPR011993">
    <property type="entry name" value="PH-like_dom_sf"/>
</dbReference>
<feature type="compositionally biased region" description="Low complexity" evidence="3">
    <location>
        <begin position="1144"/>
        <end position="1154"/>
    </location>
</feature>
<feature type="compositionally biased region" description="Low complexity" evidence="3">
    <location>
        <begin position="1180"/>
        <end position="1196"/>
    </location>
</feature>
<reference evidence="5 6" key="1">
    <citation type="submission" date="2016-06" db="EMBL/GenBank/DDBJ databases">
        <title>Evolution of pathogenesis and genome organization in the Tremellales.</title>
        <authorList>
            <person name="Cuomo C."/>
            <person name="Litvintseva A."/>
            <person name="Heitman J."/>
            <person name="Chen Y."/>
            <person name="Sun S."/>
            <person name="Springer D."/>
            <person name="Dromer F."/>
            <person name="Young S."/>
            <person name="Zeng Q."/>
            <person name="Chapman S."/>
            <person name="Gujja S."/>
            <person name="Saif S."/>
            <person name="Birren B."/>
        </authorList>
    </citation>
    <scope>NUCLEOTIDE SEQUENCE [LARGE SCALE GENOMIC DNA]</scope>
    <source>
        <strain evidence="5 6">CBS 6039</strain>
    </source>
</reference>
<evidence type="ECO:0000256" key="1">
    <source>
        <dbReference type="ARBA" id="ARBA00022618"/>
    </source>
</evidence>
<feature type="compositionally biased region" description="Low complexity" evidence="3">
    <location>
        <begin position="271"/>
        <end position="286"/>
    </location>
</feature>
<feature type="compositionally biased region" description="Basic and acidic residues" evidence="3">
    <location>
        <begin position="814"/>
        <end position="826"/>
    </location>
</feature>
<feature type="region of interest" description="Disordered" evidence="3">
    <location>
        <begin position="593"/>
        <end position="612"/>
    </location>
</feature>
<protein>
    <recommendedName>
        <fullName evidence="4">PH domain-containing protein</fullName>
    </recommendedName>
</protein>
<feature type="compositionally biased region" description="Polar residues" evidence="3">
    <location>
        <begin position="962"/>
        <end position="973"/>
    </location>
</feature>
<feature type="compositionally biased region" description="Low complexity" evidence="3">
    <location>
        <begin position="721"/>
        <end position="739"/>
    </location>
</feature>
<feature type="compositionally biased region" description="Basic and acidic residues" evidence="3">
    <location>
        <begin position="1024"/>
        <end position="1034"/>
    </location>
</feature>
<dbReference type="InterPro" id="IPR001849">
    <property type="entry name" value="PH_domain"/>
</dbReference>
<feature type="compositionally biased region" description="Polar residues" evidence="3">
    <location>
        <begin position="833"/>
        <end position="842"/>
    </location>
</feature>
<dbReference type="Gene3D" id="2.30.29.30">
    <property type="entry name" value="Pleckstrin-homology domain (PH domain)/Phosphotyrosine-binding domain (PTB)"/>
    <property type="match status" value="1"/>
</dbReference>
<dbReference type="InterPro" id="IPR052007">
    <property type="entry name" value="Bud4"/>
</dbReference>
<evidence type="ECO:0000256" key="3">
    <source>
        <dbReference type="SAM" id="MobiDB-lite"/>
    </source>
</evidence>
<dbReference type="OrthoDB" id="2123378at2759"/>
<dbReference type="PANTHER" id="PTHR36100">
    <property type="entry name" value="BUD SITE SELECTION PROTEIN 4"/>
    <property type="match status" value="1"/>
</dbReference>
<feature type="region of interest" description="Disordered" evidence="3">
    <location>
        <begin position="628"/>
        <end position="679"/>
    </location>
</feature>
<keyword evidence="6" id="KW-1185">Reference proteome</keyword>
<feature type="compositionally biased region" description="Low complexity" evidence="3">
    <location>
        <begin position="1098"/>
        <end position="1109"/>
    </location>
</feature>
<feature type="compositionally biased region" description="Basic and acidic residues" evidence="3">
    <location>
        <begin position="1134"/>
        <end position="1143"/>
    </location>
</feature>
<feature type="region of interest" description="Disordered" evidence="3">
    <location>
        <begin position="1"/>
        <end position="67"/>
    </location>
</feature>
<accession>A0A1E3HLC9</accession>
<gene>
    <name evidence="5" type="ORF">L202_06179</name>
</gene>
<feature type="compositionally biased region" description="Basic and acidic residues" evidence="3">
    <location>
        <begin position="146"/>
        <end position="173"/>
    </location>
</feature>
<feature type="compositionally biased region" description="Polar residues" evidence="3">
    <location>
        <begin position="991"/>
        <end position="1000"/>
    </location>
</feature>
<dbReference type="Proteomes" id="UP000094065">
    <property type="component" value="Unassembled WGS sequence"/>
</dbReference>
<feature type="compositionally biased region" description="Low complexity" evidence="3">
    <location>
        <begin position="843"/>
        <end position="860"/>
    </location>
</feature>
<comment type="caution">
    <text evidence="5">The sequence shown here is derived from an EMBL/GenBank/DDBJ whole genome shotgun (WGS) entry which is preliminary data.</text>
</comment>
<feature type="compositionally biased region" description="Pro residues" evidence="3">
    <location>
        <begin position="665"/>
        <end position="675"/>
    </location>
</feature>
<evidence type="ECO:0000256" key="2">
    <source>
        <dbReference type="ARBA" id="ARBA00023306"/>
    </source>
</evidence>
<feature type="region of interest" description="Disordered" evidence="3">
    <location>
        <begin position="416"/>
        <end position="439"/>
    </location>
</feature>
<feature type="region of interest" description="Disordered" evidence="3">
    <location>
        <begin position="1701"/>
        <end position="1723"/>
    </location>
</feature>
<feature type="compositionally biased region" description="Low complexity" evidence="3">
    <location>
        <begin position="554"/>
        <end position="566"/>
    </location>
</feature>
<dbReference type="RefSeq" id="XP_018991782.1">
    <property type="nucleotide sequence ID" value="XM_019140631.1"/>
</dbReference>
<keyword evidence="2" id="KW-0131">Cell cycle</keyword>
<evidence type="ECO:0000313" key="6">
    <source>
        <dbReference type="Proteomes" id="UP000094065"/>
    </source>
</evidence>
<feature type="domain" description="PH" evidence="4">
    <location>
        <begin position="1562"/>
        <end position="1679"/>
    </location>
</feature>
<proteinExistence type="predicted"/>
<name>A0A1E3HLC9_9TREE</name>
<feature type="compositionally biased region" description="Basic and acidic residues" evidence="3">
    <location>
        <begin position="1712"/>
        <end position="1723"/>
    </location>
</feature>
<dbReference type="GO" id="GO:0005525">
    <property type="term" value="F:GTP binding"/>
    <property type="evidence" value="ECO:0007669"/>
    <property type="project" value="TreeGrafter"/>
</dbReference>